<proteinExistence type="predicted"/>
<keyword evidence="2" id="KW-1185">Reference proteome</keyword>
<evidence type="ECO:0000313" key="1">
    <source>
        <dbReference type="EMBL" id="MBD1427776.1"/>
    </source>
</evidence>
<evidence type="ECO:0000313" key="2">
    <source>
        <dbReference type="Proteomes" id="UP000606494"/>
    </source>
</evidence>
<dbReference type="RefSeq" id="WP_190310923.1">
    <property type="nucleotide sequence ID" value="NZ_JACNYK010000008.1"/>
</dbReference>
<dbReference type="Proteomes" id="UP000606494">
    <property type="component" value="Unassembled WGS sequence"/>
</dbReference>
<accession>A0ABR7Y8Z7</accession>
<reference evidence="1 2" key="1">
    <citation type="submission" date="2020-08" db="EMBL/GenBank/DDBJ databases">
        <title>Sphingobacterium sp. DN00404 isolated from aquaculture water.</title>
        <authorList>
            <person name="Zhang M."/>
        </authorList>
    </citation>
    <scope>NUCLEOTIDE SEQUENCE [LARGE SCALE GENOMIC DNA]</scope>
    <source>
        <strain evidence="1 2">KCTC 32294</strain>
    </source>
</reference>
<protein>
    <submittedName>
        <fullName evidence="1">Uncharacterized protein</fullName>
    </submittedName>
</protein>
<sequence>MGYYGVRKYLASDPKNLILLAENNAFTSARVIARGGCVHGRYLYMTTRSFTNNSSEIGSLVVLQKDNLESVRKIDSDMKLVEVQQYLDRYLLVSGIGGFIIFDAINPSNPKEIFSYKHHKHREYQGFDFFENDNKLYVAFAHFAEGIGIWELDHSGKATAVTEISLNDSFLVNQMPFYQTMDVIVDYPHLYATYATQTEKVSLKSDRRGLLVADLSDLDNIANKIVLIPASDWYHKTTGDRQPSYLKKFENNVYLNFAEKGVAIFDVSNPDNPYYSGTNDLSNDRALIQPIYVTDDGKLFTGSYYWKTIYGMTLGK</sequence>
<organism evidence="1 2">
    <name type="scientific">Sphingobacterium arenae</name>
    <dbReference type="NCBI Taxonomy" id="1280598"/>
    <lineage>
        <taxon>Bacteria</taxon>
        <taxon>Pseudomonadati</taxon>
        <taxon>Bacteroidota</taxon>
        <taxon>Sphingobacteriia</taxon>
        <taxon>Sphingobacteriales</taxon>
        <taxon>Sphingobacteriaceae</taxon>
        <taxon>Sphingobacterium</taxon>
    </lineage>
</organism>
<dbReference type="EMBL" id="JACNYK010000008">
    <property type="protein sequence ID" value="MBD1427776.1"/>
    <property type="molecule type" value="Genomic_DNA"/>
</dbReference>
<comment type="caution">
    <text evidence="1">The sequence shown here is derived from an EMBL/GenBank/DDBJ whole genome shotgun (WGS) entry which is preliminary data.</text>
</comment>
<gene>
    <name evidence="1" type="ORF">H8B17_19525</name>
</gene>
<name>A0ABR7Y8Z7_9SPHI</name>